<dbReference type="EMBL" id="NIRR01000002">
    <property type="protein sequence ID" value="OWP64684.1"/>
    <property type="molecule type" value="Genomic_DNA"/>
</dbReference>
<name>A0A246FSF1_9BACT</name>
<evidence type="ECO:0008006" key="4">
    <source>
        <dbReference type="Google" id="ProtNLM"/>
    </source>
</evidence>
<keyword evidence="1" id="KW-0732">Signal</keyword>
<sequence>MKTRFLPFLVLGTSLLLASCNSEKTDGTTGEAVSDMSQATDEGGVKADAVVIDNSAGPTVTVDADSAMAADSSMNR</sequence>
<reference evidence="2 3" key="1">
    <citation type="submission" date="2017-06" db="EMBL/GenBank/DDBJ databases">
        <title>Hymenobacter amundsenii sp. nov. isolated from regoliths in Antarctica.</title>
        <authorList>
            <person name="Sedlacek I."/>
            <person name="Kralova S."/>
            <person name="Pantucek R."/>
            <person name="Svec P."/>
            <person name="Holochova P."/>
            <person name="Stankova E."/>
            <person name="Vrbovska V."/>
            <person name="Busse H.-J."/>
        </authorList>
    </citation>
    <scope>NUCLEOTIDE SEQUENCE [LARGE SCALE GENOMIC DNA]</scope>
    <source>
        <strain evidence="2 3">CCM 8682</strain>
    </source>
</reference>
<gene>
    <name evidence="2" type="ORF">CDA63_02680</name>
</gene>
<comment type="caution">
    <text evidence="2">The sequence shown here is derived from an EMBL/GenBank/DDBJ whole genome shotgun (WGS) entry which is preliminary data.</text>
</comment>
<dbReference type="RefSeq" id="WP_088462906.1">
    <property type="nucleotide sequence ID" value="NZ_NIRR01000002.1"/>
</dbReference>
<dbReference type="Proteomes" id="UP000197277">
    <property type="component" value="Unassembled WGS sequence"/>
</dbReference>
<evidence type="ECO:0000256" key="1">
    <source>
        <dbReference type="SAM" id="SignalP"/>
    </source>
</evidence>
<dbReference type="AlphaFoldDB" id="A0A246FSF1"/>
<accession>A0A246FSF1</accession>
<keyword evidence="3" id="KW-1185">Reference proteome</keyword>
<feature type="chain" id="PRO_5012286608" description="Coproporphyrinogen III oxidase" evidence="1">
    <location>
        <begin position="19"/>
        <end position="76"/>
    </location>
</feature>
<proteinExistence type="predicted"/>
<organism evidence="2 3">
    <name type="scientific">Hymenobacter amundsenii</name>
    <dbReference type="NCBI Taxonomy" id="2006685"/>
    <lineage>
        <taxon>Bacteria</taxon>
        <taxon>Pseudomonadati</taxon>
        <taxon>Bacteroidota</taxon>
        <taxon>Cytophagia</taxon>
        <taxon>Cytophagales</taxon>
        <taxon>Hymenobacteraceae</taxon>
        <taxon>Hymenobacter</taxon>
    </lineage>
</organism>
<dbReference type="PROSITE" id="PS51257">
    <property type="entry name" value="PROKAR_LIPOPROTEIN"/>
    <property type="match status" value="1"/>
</dbReference>
<protein>
    <recommendedName>
        <fullName evidence="4">Coproporphyrinogen III oxidase</fullName>
    </recommendedName>
</protein>
<dbReference type="OrthoDB" id="887211at2"/>
<evidence type="ECO:0000313" key="3">
    <source>
        <dbReference type="Proteomes" id="UP000197277"/>
    </source>
</evidence>
<feature type="signal peptide" evidence="1">
    <location>
        <begin position="1"/>
        <end position="18"/>
    </location>
</feature>
<evidence type="ECO:0000313" key="2">
    <source>
        <dbReference type="EMBL" id="OWP64684.1"/>
    </source>
</evidence>